<reference evidence="1 2" key="1">
    <citation type="submission" date="2020-04" db="EMBL/GenBank/DDBJ databases">
        <authorList>
            <person name="Basu S."/>
            <person name="Maruthanayagam V."/>
            <person name="Chakraborty S."/>
            <person name="Pramanik A."/>
            <person name="Mukherjee J."/>
            <person name="Brink B."/>
        </authorList>
    </citation>
    <scope>NUCLEOTIDE SEQUENCE [LARGE SCALE GENOMIC DNA]</scope>
    <source>
        <strain evidence="1 2">AP17</strain>
    </source>
</reference>
<dbReference type="EMBL" id="CP051167">
    <property type="protein sequence ID" value="QIZ70323.1"/>
    <property type="molecule type" value="Genomic_DNA"/>
</dbReference>
<evidence type="ECO:0000313" key="2">
    <source>
        <dbReference type="Proteomes" id="UP000500857"/>
    </source>
</evidence>
<accession>A0A6H1TX41</accession>
<dbReference type="RefSeq" id="WP_168568478.1">
    <property type="nucleotide sequence ID" value="NZ_CP051167.1"/>
</dbReference>
<gene>
    <name evidence="1" type="ORF">HCG48_06815</name>
</gene>
<dbReference type="AlphaFoldDB" id="A0A6H1TX41"/>
<organism evidence="1 2">
    <name type="scientific">Oxynema aestuarii AP17</name>
    <dbReference type="NCBI Taxonomy" id="2064643"/>
    <lineage>
        <taxon>Bacteria</taxon>
        <taxon>Bacillati</taxon>
        <taxon>Cyanobacteriota</taxon>
        <taxon>Cyanophyceae</taxon>
        <taxon>Oscillatoriophycideae</taxon>
        <taxon>Oscillatoriales</taxon>
        <taxon>Oscillatoriaceae</taxon>
        <taxon>Oxynema</taxon>
        <taxon>Oxynema aestuarii</taxon>
    </lineage>
</organism>
<proteinExistence type="predicted"/>
<dbReference type="KEGG" id="oxy:HCG48_06815"/>
<name>A0A6H1TX41_9CYAN</name>
<protein>
    <submittedName>
        <fullName evidence="1">Uncharacterized protein</fullName>
    </submittedName>
</protein>
<keyword evidence="2" id="KW-1185">Reference proteome</keyword>
<evidence type="ECO:0000313" key="1">
    <source>
        <dbReference type="EMBL" id="QIZ70323.1"/>
    </source>
</evidence>
<dbReference type="Proteomes" id="UP000500857">
    <property type="component" value="Chromosome"/>
</dbReference>
<sequence>MALGKIPQIPCIYEGKNRDVPSRKRHFFSLNGARSVLQLGDMTIAQTEIAAIGLRSKSIQKLHGDRNPIPADCVSIAK</sequence>